<sequence>MTRTRILHAFQQYSFHSGLSLQVIEEYAKVRYHHLWSSTQDYELVISTHLLWSDVPYKHQGLRGA</sequence>
<accession>A0A540N348</accession>
<proteinExistence type="predicted"/>
<protein>
    <submittedName>
        <fullName evidence="1">Uncharacterized protein</fullName>
    </submittedName>
</protein>
<dbReference type="EMBL" id="VIEB01000131">
    <property type="protein sequence ID" value="TQE04950.1"/>
    <property type="molecule type" value="Genomic_DNA"/>
</dbReference>
<reference evidence="1 2" key="1">
    <citation type="journal article" date="2019" name="G3 (Bethesda)">
        <title>Sequencing of a Wild Apple (Malus baccata) Genome Unravels the Differences Between Cultivated and Wild Apple Species Regarding Disease Resistance and Cold Tolerance.</title>
        <authorList>
            <person name="Chen X."/>
        </authorList>
    </citation>
    <scope>NUCLEOTIDE SEQUENCE [LARGE SCALE GENOMIC DNA]</scope>
    <source>
        <strain evidence="2">cv. Shandingzi</strain>
        <tissue evidence="1">Leaves</tissue>
    </source>
</reference>
<keyword evidence="2" id="KW-1185">Reference proteome</keyword>
<dbReference type="AlphaFoldDB" id="A0A540N348"/>
<comment type="caution">
    <text evidence="1">The sequence shown here is derived from an EMBL/GenBank/DDBJ whole genome shotgun (WGS) entry which is preliminary data.</text>
</comment>
<dbReference type="Proteomes" id="UP000315295">
    <property type="component" value="Unassembled WGS sequence"/>
</dbReference>
<gene>
    <name evidence="1" type="ORF">C1H46_009421</name>
</gene>
<name>A0A540N348_MALBA</name>
<evidence type="ECO:0000313" key="2">
    <source>
        <dbReference type="Proteomes" id="UP000315295"/>
    </source>
</evidence>
<evidence type="ECO:0000313" key="1">
    <source>
        <dbReference type="EMBL" id="TQE04950.1"/>
    </source>
</evidence>
<organism evidence="1 2">
    <name type="scientific">Malus baccata</name>
    <name type="common">Siberian crab apple</name>
    <name type="synonym">Pyrus baccata</name>
    <dbReference type="NCBI Taxonomy" id="106549"/>
    <lineage>
        <taxon>Eukaryota</taxon>
        <taxon>Viridiplantae</taxon>
        <taxon>Streptophyta</taxon>
        <taxon>Embryophyta</taxon>
        <taxon>Tracheophyta</taxon>
        <taxon>Spermatophyta</taxon>
        <taxon>Magnoliopsida</taxon>
        <taxon>eudicotyledons</taxon>
        <taxon>Gunneridae</taxon>
        <taxon>Pentapetalae</taxon>
        <taxon>rosids</taxon>
        <taxon>fabids</taxon>
        <taxon>Rosales</taxon>
        <taxon>Rosaceae</taxon>
        <taxon>Amygdaloideae</taxon>
        <taxon>Maleae</taxon>
        <taxon>Malus</taxon>
    </lineage>
</organism>